<dbReference type="InterPro" id="IPR035956">
    <property type="entry name" value="RimP_N_sf"/>
</dbReference>
<dbReference type="NCBIfam" id="NF000932">
    <property type="entry name" value="PRK00092.2-5"/>
    <property type="match status" value="1"/>
</dbReference>
<dbReference type="FunFam" id="3.30.300.70:FF:000001">
    <property type="entry name" value="Ribosome maturation factor RimP"/>
    <property type="match status" value="1"/>
</dbReference>
<evidence type="ECO:0000313" key="6">
    <source>
        <dbReference type="EMBL" id="UUX52120.1"/>
    </source>
</evidence>
<dbReference type="GO" id="GO:0006412">
    <property type="term" value="P:translation"/>
    <property type="evidence" value="ECO:0007669"/>
    <property type="project" value="TreeGrafter"/>
</dbReference>
<dbReference type="EMBL" id="CP102480">
    <property type="protein sequence ID" value="UUX52120.1"/>
    <property type="molecule type" value="Genomic_DNA"/>
</dbReference>
<dbReference type="GO" id="GO:0000028">
    <property type="term" value="P:ribosomal small subunit assembly"/>
    <property type="evidence" value="ECO:0007669"/>
    <property type="project" value="TreeGrafter"/>
</dbReference>
<dbReference type="RefSeq" id="WP_257772006.1">
    <property type="nucleotide sequence ID" value="NZ_CP102480.1"/>
</dbReference>
<comment type="subcellular location">
    <subcellularLocation>
        <location evidence="3">Cytoplasm</location>
    </subcellularLocation>
</comment>
<dbReference type="Pfam" id="PF02576">
    <property type="entry name" value="RimP_N"/>
    <property type="match status" value="1"/>
</dbReference>
<dbReference type="Gene3D" id="2.30.30.180">
    <property type="entry name" value="Ribosome maturation factor RimP, C-terminal domain"/>
    <property type="match status" value="1"/>
</dbReference>
<name>A0A9J7AXW0_9PROT</name>
<evidence type="ECO:0000256" key="1">
    <source>
        <dbReference type="ARBA" id="ARBA00022490"/>
    </source>
</evidence>
<reference evidence="6" key="1">
    <citation type="submission" date="2022-08" db="EMBL/GenBank/DDBJ databases">
        <title>Nisaea acidiphila sp. nov., isolated from a marine algal debris and emended description of the genus Nisaea Urios et al. 2008.</title>
        <authorList>
            <person name="Kwon K."/>
        </authorList>
    </citation>
    <scope>NUCLEOTIDE SEQUENCE</scope>
    <source>
        <strain evidence="6">MEBiC11861</strain>
    </source>
</reference>
<comment type="function">
    <text evidence="3">Required for maturation of 30S ribosomal subunits.</text>
</comment>
<dbReference type="InterPro" id="IPR036847">
    <property type="entry name" value="RimP_C_sf"/>
</dbReference>
<dbReference type="HAMAP" id="MF_01077">
    <property type="entry name" value="RimP"/>
    <property type="match status" value="1"/>
</dbReference>
<keyword evidence="7" id="KW-1185">Reference proteome</keyword>
<evidence type="ECO:0000259" key="4">
    <source>
        <dbReference type="Pfam" id="PF02576"/>
    </source>
</evidence>
<keyword evidence="1 3" id="KW-0963">Cytoplasm</keyword>
<protein>
    <recommendedName>
        <fullName evidence="3">Ribosome maturation factor RimP</fullName>
    </recommendedName>
</protein>
<comment type="similarity">
    <text evidence="3">Belongs to the RimP family.</text>
</comment>
<dbReference type="CDD" id="cd01734">
    <property type="entry name" value="YlxS_C"/>
    <property type="match status" value="1"/>
</dbReference>
<dbReference type="GO" id="GO:0005829">
    <property type="term" value="C:cytosol"/>
    <property type="evidence" value="ECO:0007669"/>
    <property type="project" value="TreeGrafter"/>
</dbReference>
<feature type="domain" description="Ribosome maturation factor RimP N-terminal" evidence="4">
    <location>
        <begin position="12"/>
        <end position="85"/>
    </location>
</feature>
<accession>A0A9J7AXW0</accession>
<dbReference type="KEGG" id="naci:NUH88_10540"/>
<dbReference type="SUPFAM" id="SSF74942">
    <property type="entry name" value="YhbC-like, C-terminal domain"/>
    <property type="match status" value="1"/>
</dbReference>
<dbReference type="PANTHER" id="PTHR33867:SF1">
    <property type="entry name" value="RIBOSOME MATURATION FACTOR RIMP"/>
    <property type="match status" value="1"/>
</dbReference>
<feature type="domain" description="Ribosome maturation factor RimP C-terminal" evidence="5">
    <location>
        <begin position="88"/>
        <end position="153"/>
    </location>
</feature>
<organism evidence="6 7">
    <name type="scientific">Nisaea acidiphila</name>
    <dbReference type="NCBI Taxonomy" id="1862145"/>
    <lineage>
        <taxon>Bacteria</taxon>
        <taxon>Pseudomonadati</taxon>
        <taxon>Pseudomonadota</taxon>
        <taxon>Alphaproteobacteria</taxon>
        <taxon>Rhodospirillales</taxon>
        <taxon>Thalassobaculaceae</taxon>
        <taxon>Nisaea</taxon>
    </lineage>
</organism>
<keyword evidence="2 3" id="KW-0690">Ribosome biogenesis</keyword>
<dbReference type="InterPro" id="IPR028998">
    <property type="entry name" value="RimP_C"/>
</dbReference>
<gene>
    <name evidence="3 6" type="primary">rimP</name>
    <name evidence="6" type="ORF">NUH88_10540</name>
</gene>
<dbReference type="InterPro" id="IPR028989">
    <property type="entry name" value="RimP_N"/>
</dbReference>
<dbReference type="SUPFAM" id="SSF75420">
    <property type="entry name" value="YhbC-like, N-terminal domain"/>
    <property type="match status" value="1"/>
</dbReference>
<dbReference type="AlphaFoldDB" id="A0A9J7AXW0"/>
<sequence>MTQQLTERIAAMIGPSIESMGYDLVRVSFTGGKRAVLQIMAERTDRNQMTVDDCADISRAISLILDVEDPISGEYNLEVSSPGIDRPLVRPEDYNRFAGFEAKIELEVAVDGRKRFRGEVLGAADDGTVAIEQDGERLSFPFASVRTAKLVLTDALIDAAERGEI</sequence>
<evidence type="ECO:0000259" key="5">
    <source>
        <dbReference type="Pfam" id="PF17384"/>
    </source>
</evidence>
<dbReference type="Proteomes" id="UP001060336">
    <property type="component" value="Chromosome"/>
</dbReference>
<dbReference type="Pfam" id="PF17384">
    <property type="entry name" value="DUF150_C"/>
    <property type="match status" value="1"/>
</dbReference>
<dbReference type="PANTHER" id="PTHR33867">
    <property type="entry name" value="RIBOSOME MATURATION FACTOR RIMP"/>
    <property type="match status" value="1"/>
</dbReference>
<dbReference type="InterPro" id="IPR003728">
    <property type="entry name" value="Ribosome_maturation_RimP"/>
</dbReference>
<evidence type="ECO:0000256" key="2">
    <source>
        <dbReference type="ARBA" id="ARBA00022517"/>
    </source>
</evidence>
<dbReference type="Gene3D" id="3.30.300.70">
    <property type="entry name" value="RimP-like superfamily, N-terminal"/>
    <property type="match status" value="1"/>
</dbReference>
<evidence type="ECO:0000313" key="7">
    <source>
        <dbReference type="Proteomes" id="UP001060336"/>
    </source>
</evidence>
<proteinExistence type="inferred from homology"/>
<evidence type="ECO:0000256" key="3">
    <source>
        <dbReference type="HAMAP-Rule" id="MF_01077"/>
    </source>
</evidence>